<evidence type="ECO:0000313" key="9">
    <source>
        <dbReference type="EMBL" id="KAA6388606.1"/>
    </source>
</evidence>
<dbReference type="GO" id="GO:0019829">
    <property type="term" value="F:ATPase-coupled monoatomic cation transmembrane transporter activity"/>
    <property type="evidence" value="ECO:0007669"/>
    <property type="project" value="TreeGrafter"/>
</dbReference>
<keyword evidence="8" id="KW-0812">Transmembrane</keyword>
<evidence type="ECO:0000256" key="8">
    <source>
        <dbReference type="SAM" id="Phobius"/>
    </source>
</evidence>
<evidence type="ECO:0000256" key="7">
    <source>
        <dbReference type="ARBA" id="ARBA00022967"/>
    </source>
</evidence>
<protein>
    <submittedName>
        <fullName evidence="9">Putative Ca-transporting ATPase</fullName>
    </submittedName>
</protein>
<evidence type="ECO:0000256" key="4">
    <source>
        <dbReference type="ARBA" id="ARBA00022741"/>
    </source>
</evidence>
<feature type="transmembrane region" description="Helical" evidence="8">
    <location>
        <begin position="234"/>
        <end position="257"/>
    </location>
</feature>
<feature type="transmembrane region" description="Helical" evidence="8">
    <location>
        <begin position="197"/>
        <end position="214"/>
    </location>
</feature>
<accession>A0A5J4W240</accession>
<keyword evidence="7" id="KW-1278">Translocase</keyword>
<dbReference type="OrthoDB" id="48943at2759"/>
<dbReference type="GO" id="GO:0005524">
    <property type="term" value="F:ATP binding"/>
    <property type="evidence" value="ECO:0007669"/>
    <property type="project" value="UniProtKB-KW"/>
</dbReference>
<feature type="transmembrane region" description="Helical" evidence="8">
    <location>
        <begin position="49"/>
        <end position="71"/>
    </location>
</feature>
<evidence type="ECO:0000256" key="6">
    <source>
        <dbReference type="ARBA" id="ARBA00022842"/>
    </source>
</evidence>
<keyword evidence="4" id="KW-0547">Nucleotide-binding</keyword>
<dbReference type="GO" id="GO:0046872">
    <property type="term" value="F:metal ion binding"/>
    <property type="evidence" value="ECO:0007669"/>
    <property type="project" value="UniProtKB-KW"/>
</dbReference>
<dbReference type="AlphaFoldDB" id="A0A5J4W240"/>
<dbReference type="InterPro" id="IPR006544">
    <property type="entry name" value="P-type_TPase_V"/>
</dbReference>
<keyword evidence="2" id="KW-0597">Phosphoprotein</keyword>
<organism evidence="9 10">
    <name type="scientific">Streblomastix strix</name>
    <dbReference type="NCBI Taxonomy" id="222440"/>
    <lineage>
        <taxon>Eukaryota</taxon>
        <taxon>Metamonada</taxon>
        <taxon>Preaxostyla</taxon>
        <taxon>Oxymonadida</taxon>
        <taxon>Streblomastigidae</taxon>
        <taxon>Streblomastix</taxon>
    </lineage>
</organism>
<reference evidence="9 10" key="1">
    <citation type="submission" date="2019-03" db="EMBL/GenBank/DDBJ databases">
        <title>Single cell metagenomics reveals metabolic interactions within the superorganism composed of flagellate Streblomastix strix and complex community of Bacteroidetes bacteria on its surface.</title>
        <authorList>
            <person name="Treitli S.C."/>
            <person name="Kolisko M."/>
            <person name="Husnik F."/>
            <person name="Keeling P."/>
            <person name="Hampl V."/>
        </authorList>
    </citation>
    <scope>NUCLEOTIDE SEQUENCE [LARGE SCALE GENOMIC DNA]</scope>
    <source>
        <strain evidence="9">ST1C</strain>
    </source>
</reference>
<dbReference type="InterPro" id="IPR023298">
    <property type="entry name" value="ATPase_P-typ_TM_dom_sf"/>
</dbReference>
<evidence type="ECO:0000256" key="3">
    <source>
        <dbReference type="ARBA" id="ARBA00022723"/>
    </source>
</evidence>
<keyword evidence="8" id="KW-0472">Membrane</keyword>
<comment type="caution">
    <text evidence="9">The sequence shown here is derived from an EMBL/GenBank/DDBJ whole genome shotgun (WGS) entry which is preliminary data.</text>
</comment>
<dbReference type="SUPFAM" id="SSF81665">
    <property type="entry name" value="Calcium ATPase, transmembrane domain M"/>
    <property type="match status" value="1"/>
</dbReference>
<dbReference type="GO" id="GO:0016020">
    <property type="term" value="C:membrane"/>
    <property type="evidence" value="ECO:0007669"/>
    <property type="project" value="UniProtKB-SubCell"/>
</dbReference>
<evidence type="ECO:0000256" key="2">
    <source>
        <dbReference type="ARBA" id="ARBA00022553"/>
    </source>
</evidence>
<keyword evidence="5" id="KW-0067">ATP-binding</keyword>
<feature type="non-terminal residue" evidence="9">
    <location>
        <position position="1"/>
    </location>
</feature>
<name>A0A5J4W240_9EUKA</name>
<dbReference type="PANTHER" id="PTHR45630:SF8">
    <property type="entry name" value="CATION-TRANSPORTING ATPASE"/>
    <property type="match status" value="1"/>
</dbReference>
<dbReference type="GO" id="GO:0006874">
    <property type="term" value="P:intracellular calcium ion homeostasis"/>
    <property type="evidence" value="ECO:0007669"/>
    <property type="project" value="TreeGrafter"/>
</dbReference>
<sequence>ALKAAHVGLSLSTAEASVASPFTANIPDIKAMEQLLIEGRGTLSSSFHAFKATAIFTLTQFISTAILIELYSMLSDFSFLIIDMFITLPLLFTIGYISPSKRLTNKTPQDSLLSFPVISSIFMHLIVSFVVQIIGLFVIKGCSDFIPLDKNDTDFQNHIESFEMFAIFFSSLISYTSGSVVLNLFDSHLQPFFKNTLFIVSLTFTSLLTLFIYIEDVPWINHLVQLRRTIDMRFYVYLAIASASTFIITVLLEYGFCQLNMPKKIRKCLGPQQGKYLRFKNVKKERKYERVVESNDNQQNSFITNENLPLLVDKQGGKVTSSYKLGNSSTISKSKIQKKKIWRKLYYSYIDEMRRVGTEYSFS</sequence>
<keyword evidence="8" id="KW-1133">Transmembrane helix</keyword>
<evidence type="ECO:0000256" key="1">
    <source>
        <dbReference type="ARBA" id="ARBA00004141"/>
    </source>
</evidence>
<proteinExistence type="predicted"/>
<dbReference type="GO" id="GO:0015203">
    <property type="term" value="F:polyamine transmembrane transporter activity"/>
    <property type="evidence" value="ECO:0007669"/>
    <property type="project" value="TreeGrafter"/>
</dbReference>
<evidence type="ECO:0000313" key="10">
    <source>
        <dbReference type="Proteomes" id="UP000324800"/>
    </source>
</evidence>
<dbReference type="PANTHER" id="PTHR45630">
    <property type="entry name" value="CATION-TRANSPORTING ATPASE-RELATED"/>
    <property type="match status" value="1"/>
</dbReference>
<dbReference type="GO" id="GO:0140358">
    <property type="term" value="F:P-type transmembrane transporter activity"/>
    <property type="evidence" value="ECO:0007669"/>
    <property type="project" value="InterPro"/>
</dbReference>
<dbReference type="Proteomes" id="UP000324800">
    <property type="component" value="Unassembled WGS sequence"/>
</dbReference>
<feature type="transmembrane region" description="Helical" evidence="8">
    <location>
        <begin position="77"/>
        <end position="97"/>
    </location>
</feature>
<feature type="transmembrane region" description="Helical" evidence="8">
    <location>
        <begin position="117"/>
        <end position="139"/>
    </location>
</feature>
<comment type="subcellular location">
    <subcellularLocation>
        <location evidence="1">Membrane</location>
        <topology evidence="1">Multi-pass membrane protein</topology>
    </subcellularLocation>
</comment>
<feature type="transmembrane region" description="Helical" evidence="8">
    <location>
        <begin position="164"/>
        <end position="185"/>
    </location>
</feature>
<gene>
    <name evidence="9" type="ORF">EZS28_015865</name>
</gene>
<dbReference type="EMBL" id="SNRW01003916">
    <property type="protein sequence ID" value="KAA6388606.1"/>
    <property type="molecule type" value="Genomic_DNA"/>
</dbReference>
<keyword evidence="3" id="KW-0479">Metal-binding</keyword>
<keyword evidence="6" id="KW-0460">Magnesium</keyword>
<evidence type="ECO:0000256" key="5">
    <source>
        <dbReference type="ARBA" id="ARBA00022840"/>
    </source>
</evidence>